<keyword evidence="19" id="KW-1185">Reference proteome</keyword>
<evidence type="ECO:0000313" key="18">
    <source>
        <dbReference type="EMBL" id="QDT58681.1"/>
    </source>
</evidence>
<keyword evidence="9" id="KW-0521">NADP</keyword>
<keyword evidence="13" id="KW-0198">Cysteine biosynthesis</keyword>
<evidence type="ECO:0000256" key="13">
    <source>
        <dbReference type="ARBA" id="ARBA00023192"/>
    </source>
</evidence>
<dbReference type="GO" id="GO:0050660">
    <property type="term" value="F:flavin adenine dinucleotide binding"/>
    <property type="evidence" value="ECO:0007669"/>
    <property type="project" value="TreeGrafter"/>
</dbReference>
<feature type="domain" description="FAD-binding FR-type" evidence="16">
    <location>
        <begin position="164"/>
        <end position="380"/>
    </location>
</feature>
<keyword evidence="5" id="KW-0285">Flavoprotein</keyword>
<comment type="cofactor">
    <cofactor evidence="2">
        <name>FAD</name>
        <dbReference type="ChEBI" id="CHEBI:57692"/>
    </cofactor>
</comment>
<evidence type="ECO:0000256" key="11">
    <source>
        <dbReference type="ARBA" id="ARBA00023004"/>
    </source>
</evidence>
<proteinExistence type="predicted"/>
<evidence type="ECO:0000256" key="10">
    <source>
        <dbReference type="ARBA" id="ARBA00023002"/>
    </source>
</evidence>
<keyword evidence="13" id="KW-0028">Amino-acid biosynthesis</keyword>
<dbReference type="PROSITE" id="PS51384">
    <property type="entry name" value="FAD_FR"/>
    <property type="match status" value="1"/>
</dbReference>
<dbReference type="GO" id="GO:0010181">
    <property type="term" value="F:FMN binding"/>
    <property type="evidence" value="ECO:0007669"/>
    <property type="project" value="TreeGrafter"/>
</dbReference>
<dbReference type="InterPro" id="IPR017938">
    <property type="entry name" value="Riboflavin_synthase-like_b-brl"/>
</dbReference>
<dbReference type="InterPro" id="IPR003097">
    <property type="entry name" value="CysJ-like_FAD-binding"/>
</dbReference>
<dbReference type="GO" id="GO:0019344">
    <property type="term" value="P:cysteine biosynthetic process"/>
    <property type="evidence" value="ECO:0007669"/>
    <property type="project" value="UniProtKB-KW"/>
</dbReference>
<evidence type="ECO:0000256" key="3">
    <source>
        <dbReference type="ARBA" id="ARBA00012604"/>
    </source>
</evidence>
<dbReference type="CDD" id="cd06199">
    <property type="entry name" value="SiR"/>
    <property type="match status" value="1"/>
</dbReference>
<dbReference type="AlphaFoldDB" id="A0A517SRC3"/>
<dbReference type="Gene3D" id="1.20.990.10">
    <property type="entry name" value="NADPH-cytochrome p450 Reductase, Chain A, domain 3"/>
    <property type="match status" value="1"/>
</dbReference>
<dbReference type="InterPro" id="IPR001709">
    <property type="entry name" value="Flavoprot_Pyr_Nucl_cyt_Rdtase"/>
</dbReference>
<dbReference type="GO" id="GO:0046872">
    <property type="term" value="F:metal ion binding"/>
    <property type="evidence" value="ECO:0007669"/>
    <property type="project" value="UniProtKB-KW"/>
</dbReference>
<name>A0A517SRC3_9BACT</name>
<sequence>MSTSLIPESAPFTKEQRAWLNGFFSGMMGMQSSGDSAAAMQVAAAGGLNTLEPQQAIEAAEEEDFPWHDDSLPIVDRMELAKERPMERQLMAAMAQLNCGSCGYLCQTYAEAIASGEESNLTLCSPGGKETAKMVKKLVKASGGASTGAAKSTEPSADSGYSRKRPYEATLLESRPLNGPGSAKDTRHVVIDLADSGIHYEVGDALGVYPSNCCDLAKQVIQCIEADPQSLVTVSDGSEVQLLDALCHHYCLKDPSDELLELMISDVRDSSVKGRLVAMLEDGVPEGYDVLDVLQEVQGMPVDVKSFLETLGPMNARLYSIASSQKQVGNQVCLTVGKVAYDREGRLRKGVASTMLAERLSPGDSIRVFTQPNHGGFTVPEKNDVPMIMVGPGTGVAPFLAFLQERKATAAPGDNWLFFGDQHESCDFLYKEELDSYTSDGTLNRLDTAFSRDGESKVYVQDRMRQQAEELYRWLERGAVFYVCGDAKRMAVDVDRALVEIIADQAGLSLDDAQAYLKQLSADKRYVRDVY</sequence>
<dbReference type="SUPFAM" id="SSF63380">
    <property type="entry name" value="Riboflavin synthase domain-like"/>
    <property type="match status" value="1"/>
</dbReference>
<dbReference type="InterPro" id="IPR001433">
    <property type="entry name" value="OxRdtase_FAD/NAD-bd"/>
</dbReference>
<reference evidence="18 19" key="1">
    <citation type="submission" date="2019-02" db="EMBL/GenBank/DDBJ databases">
        <title>Deep-cultivation of Planctomycetes and their phenomic and genomic characterization uncovers novel biology.</title>
        <authorList>
            <person name="Wiegand S."/>
            <person name="Jogler M."/>
            <person name="Boedeker C."/>
            <person name="Pinto D."/>
            <person name="Vollmers J."/>
            <person name="Rivas-Marin E."/>
            <person name="Kohn T."/>
            <person name="Peeters S.H."/>
            <person name="Heuer A."/>
            <person name="Rast P."/>
            <person name="Oberbeckmann S."/>
            <person name="Bunk B."/>
            <person name="Jeske O."/>
            <person name="Meyerdierks A."/>
            <person name="Storesund J.E."/>
            <person name="Kallscheuer N."/>
            <person name="Luecker S."/>
            <person name="Lage O.M."/>
            <person name="Pohl T."/>
            <person name="Merkel B.J."/>
            <person name="Hornburger P."/>
            <person name="Mueller R.-W."/>
            <person name="Bruemmer F."/>
            <person name="Labrenz M."/>
            <person name="Spormann A.M."/>
            <person name="Op den Camp H."/>
            <person name="Overmann J."/>
            <person name="Amann R."/>
            <person name="Jetten M.S.M."/>
            <person name="Mascher T."/>
            <person name="Medema M.H."/>
            <person name="Devos D.P."/>
            <person name="Kaster A.-K."/>
            <person name="Ovreas L."/>
            <person name="Rohde M."/>
            <person name="Galperin M.Y."/>
            <person name="Jogler C."/>
        </authorList>
    </citation>
    <scope>NUCLEOTIDE SEQUENCE [LARGE SCALE GENOMIC DNA]</scope>
    <source>
        <strain evidence="18 19">SV_7m_r</strain>
    </source>
</reference>
<keyword evidence="12" id="KW-0411">Iron-sulfur</keyword>
<dbReference type="Pfam" id="PF00667">
    <property type="entry name" value="FAD_binding_1"/>
    <property type="match status" value="1"/>
</dbReference>
<gene>
    <name evidence="18" type="primary">cysJ</name>
    <name evidence="18" type="ORF">SV7mr_11740</name>
</gene>
<dbReference type="InterPro" id="IPR017927">
    <property type="entry name" value="FAD-bd_FR_type"/>
</dbReference>
<dbReference type="InterPro" id="IPR007202">
    <property type="entry name" value="4Fe-4S_dom"/>
</dbReference>
<protein>
    <recommendedName>
        <fullName evidence="3">assimilatory sulfite reductase (NADPH)</fullName>
        <ecNumber evidence="3">1.8.1.2</ecNumber>
    </recommendedName>
</protein>
<dbReference type="InterPro" id="IPR023173">
    <property type="entry name" value="NADPH_Cyt_P450_Rdtase_alpha"/>
</dbReference>
<dbReference type="Pfam" id="PF04060">
    <property type="entry name" value="FeS"/>
    <property type="match status" value="1"/>
</dbReference>
<evidence type="ECO:0000256" key="5">
    <source>
        <dbReference type="ARBA" id="ARBA00022630"/>
    </source>
</evidence>
<dbReference type="Gene3D" id="3.40.50.80">
    <property type="entry name" value="Nucleotide-binding domain of ferredoxin-NADP reductase (FNR) module"/>
    <property type="match status" value="1"/>
</dbReference>
<keyword evidence="7" id="KW-0479">Metal-binding</keyword>
<keyword evidence="8" id="KW-0274">FAD</keyword>
<dbReference type="Proteomes" id="UP000315003">
    <property type="component" value="Chromosome"/>
</dbReference>
<evidence type="ECO:0000256" key="12">
    <source>
        <dbReference type="ARBA" id="ARBA00023014"/>
    </source>
</evidence>
<dbReference type="GO" id="GO:0005829">
    <property type="term" value="C:cytosol"/>
    <property type="evidence" value="ECO:0007669"/>
    <property type="project" value="TreeGrafter"/>
</dbReference>
<evidence type="ECO:0000256" key="1">
    <source>
        <dbReference type="ARBA" id="ARBA00001917"/>
    </source>
</evidence>
<evidence type="ECO:0000259" key="16">
    <source>
        <dbReference type="PROSITE" id="PS51384"/>
    </source>
</evidence>
<dbReference type="NCBIfam" id="NF004859">
    <property type="entry name" value="PRK06214.1"/>
    <property type="match status" value="1"/>
</dbReference>
<evidence type="ECO:0000256" key="7">
    <source>
        <dbReference type="ARBA" id="ARBA00022723"/>
    </source>
</evidence>
<keyword evidence="4" id="KW-0004">4Fe-4S</keyword>
<feature type="domain" description="4Fe-4S" evidence="17">
    <location>
        <begin position="81"/>
        <end position="141"/>
    </location>
</feature>
<dbReference type="SUPFAM" id="SSF52343">
    <property type="entry name" value="Ferredoxin reductase-like, C-terminal NADP-linked domain"/>
    <property type="match status" value="1"/>
</dbReference>
<dbReference type="Pfam" id="PF00175">
    <property type="entry name" value="NAD_binding_1"/>
    <property type="match status" value="1"/>
</dbReference>
<evidence type="ECO:0000313" key="19">
    <source>
        <dbReference type="Proteomes" id="UP000315003"/>
    </source>
</evidence>
<feature type="compositionally biased region" description="Low complexity" evidence="15">
    <location>
        <begin position="144"/>
        <end position="153"/>
    </location>
</feature>
<dbReference type="GO" id="GO:0051539">
    <property type="term" value="F:4 iron, 4 sulfur cluster binding"/>
    <property type="evidence" value="ECO:0007669"/>
    <property type="project" value="UniProtKB-KW"/>
</dbReference>
<comment type="cofactor">
    <cofactor evidence="1">
        <name>FMN</name>
        <dbReference type="ChEBI" id="CHEBI:58210"/>
    </cofactor>
</comment>
<dbReference type="Gene3D" id="2.40.30.10">
    <property type="entry name" value="Translation factors"/>
    <property type="match status" value="1"/>
</dbReference>
<dbReference type="InterPro" id="IPR039261">
    <property type="entry name" value="FNR_nucleotide-bd"/>
</dbReference>
<dbReference type="PANTHER" id="PTHR19384">
    <property type="entry name" value="NITRIC OXIDE SYNTHASE-RELATED"/>
    <property type="match status" value="1"/>
</dbReference>
<comment type="catalytic activity">
    <reaction evidence="14">
        <text>hydrogen sulfide + 3 NADP(+) + 3 H2O = sulfite + 3 NADPH + 4 H(+)</text>
        <dbReference type="Rhea" id="RHEA:13801"/>
        <dbReference type="ChEBI" id="CHEBI:15377"/>
        <dbReference type="ChEBI" id="CHEBI:15378"/>
        <dbReference type="ChEBI" id="CHEBI:17359"/>
        <dbReference type="ChEBI" id="CHEBI:29919"/>
        <dbReference type="ChEBI" id="CHEBI:57783"/>
        <dbReference type="ChEBI" id="CHEBI:58349"/>
        <dbReference type="EC" id="1.8.1.2"/>
    </reaction>
</comment>
<evidence type="ECO:0000256" key="8">
    <source>
        <dbReference type="ARBA" id="ARBA00022827"/>
    </source>
</evidence>
<feature type="region of interest" description="Disordered" evidence="15">
    <location>
        <begin position="144"/>
        <end position="163"/>
    </location>
</feature>
<dbReference type="GO" id="GO:0004783">
    <property type="term" value="F:sulfite reductase (NADPH) activity"/>
    <property type="evidence" value="ECO:0007669"/>
    <property type="project" value="UniProtKB-EC"/>
</dbReference>
<evidence type="ECO:0000256" key="6">
    <source>
        <dbReference type="ARBA" id="ARBA00022643"/>
    </source>
</evidence>
<dbReference type="RefSeq" id="WP_145269985.1">
    <property type="nucleotide sequence ID" value="NZ_CP036272.1"/>
</dbReference>
<dbReference type="PROSITE" id="PS51656">
    <property type="entry name" value="4FE4S"/>
    <property type="match status" value="1"/>
</dbReference>
<accession>A0A517SRC3</accession>
<keyword evidence="10 18" id="KW-0560">Oxidoreductase</keyword>
<dbReference type="Gene3D" id="1.10.15.40">
    <property type="entry name" value="Electron transport complex subunit B, putative Fe-S cluster"/>
    <property type="match status" value="1"/>
</dbReference>
<dbReference type="FunFam" id="3.40.50.80:FF:000001">
    <property type="entry name" value="NADPH--cytochrome P450 reductase 1"/>
    <property type="match status" value="1"/>
</dbReference>
<evidence type="ECO:0000256" key="9">
    <source>
        <dbReference type="ARBA" id="ARBA00022857"/>
    </source>
</evidence>
<dbReference type="PANTHER" id="PTHR19384:SF128">
    <property type="entry name" value="NADPH OXIDOREDUCTASE A"/>
    <property type="match status" value="1"/>
</dbReference>
<dbReference type="EMBL" id="CP036272">
    <property type="protein sequence ID" value="QDT58681.1"/>
    <property type="molecule type" value="Genomic_DNA"/>
</dbReference>
<evidence type="ECO:0000256" key="2">
    <source>
        <dbReference type="ARBA" id="ARBA00001974"/>
    </source>
</evidence>
<keyword evidence="11" id="KW-0408">Iron</keyword>
<dbReference type="EC" id="1.8.1.2" evidence="3"/>
<evidence type="ECO:0000259" key="17">
    <source>
        <dbReference type="PROSITE" id="PS51656"/>
    </source>
</evidence>
<evidence type="ECO:0000256" key="15">
    <source>
        <dbReference type="SAM" id="MobiDB-lite"/>
    </source>
</evidence>
<keyword evidence="6" id="KW-0288">FMN</keyword>
<evidence type="ECO:0000256" key="14">
    <source>
        <dbReference type="ARBA" id="ARBA00052219"/>
    </source>
</evidence>
<evidence type="ECO:0000256" key="4">
    <source>
        <dbReference type="ARBA" id="ARBA00022485"/>
    </source>
</evidence>
<dbReference type="OrthoDB" id="9789468at2"/>
<organism evidence="18 19">
    <name type="scientific">Stieleria bergensis</name>
    <dbReference type="NCBI Taxonomy" id="2528025"/>
    <lineage>
        <taxon>Bacteria</taxon>
        <taxon>Pseudomonadati</taxon>
        <taxon>Planctomycetota</taxon>
        <taxon>Planctomycetia</taxon>
        <taxon>Pirellulales</taxon>
        <taxon>Pirellulaceae</taxon>
        <taxon>Stieleria</taxon>
    </lineage>
</organism>
<dbReference type="PRINTS" id="PR00371">
    <property type="entry name" value="FPNCR"/>
</dbReference>